<dbReference type="EMBL" id="JAAXOX010000011">
    <property type="protein sequence ID" value="NKY24003.1"/>
    <property type="molecule type" value="Genomic_DNA"/>
</dbReference>
<name>A0A7X6KXH5_9CELL</name>
<evidence type="ECO:0000313" key="1">
    <source>
        <dbReference type="EMBL" id="NKY24003.1"/>
    </source>
</evidence>
<keyword evidence="2" id="KW-1185">Reference proteome</keyword>
<protein>
    <submittedName>
        <fullName evidence="1">Uncharacterized protein</fullName>
    </submittedName>
</protein>
<evidence type="ECO:0000313" key="2">
    <source>
        <dbReference type="Proteomes" id="UP000581206"/>
    </source>
</evidence>
<dbReference type="RefSeq" id="WP_168631138.1">
    <property type="nucleotide sequence ID" value="NZ_BONL01000035.1"/>
</dbReference>
<comment type="caution">
    <text evidence="1">The sequence shown here is derived from an EMBL/GenBank/DDBJ whole genome shotgun (WGS) entry which is preliminary data.</text>
</comment>
<reference evidence="1 2" key="1">
    <citation type="submission" date="2020-04" db="EMBL/GenBank/DDBJ databases">
        <title>MicrobeNet Type strains.</title>
        <authorList>
            <person name="Nicholson A.C."/>
        </authorList>
    </citation>
    <scope>NUCLEOTIDE SEQUENCE [LARGE SCALE GENOMIC DNA]</scope>
    <source>
        <strain evidence="1 2">ATCC BAA-788</strain>
    </source>
</reference>
<gene>
    <name evidence="1" type="ORF">HGA03_15135</name>
</gene>
<accession>A0A7X6KXH5</accession>
<sequence>MLHKDVLMADIDVDQWRNAQSLLLRSAKAARRIVVIHEAGRVLKLRHTDGIPVAGTVTTVDDPAGVARELYRANADTTDLVVVLDRDDVDAYFASIQDAWDIDADLDAFVQNTYATIDSFPAGIVTHPGPARSQLGLQWRIGASLQEVEAAARAHVAPGTTAVLGVYDAGALWTSLVLDLDEEWKVTSVTTADPSLVDIAGPRDEVLDRLVTWQRDRGREVSYALLLDRAVAEEFLAATGVDKAAVLTGALSSGTASIREGAARG</sequence>
<organism evidence="1 2">
    <name type="scientific">Cellulomonas denverensis</name>
    <dbReference type="NCBI Taxonomy" id="264297"/>
    <lineage>
        <taxon>Bacteria</taxon>
        <taxon>Bacillati</taxon>
        <taxon>Actinomycetota</taxon>
        <taxon>Actinomycetes</taxon>
        <taxon>Micrococcales</taxon>
        <taxon>Cellulomonadaceae</taxon>
        <taxon>Cellulomonas</taxon>
    </lineage>
</organism>
<proteinExistence type="predicted"/>
<dbReference type="Proteomes" id="UP000581206">
    <property type="component" value="Unassembled WGS sequence"/>
</dbReference>
<dbReference type="AlphaFoldDB" id="A0A7X6KXH5"/>